<protein>
    <recommendedName>
        <fullName evidence="2">histidine kinase</fullName>
        <ecNumber evidence="2">2.7.13.3</ecNumber>
    </recommendedName>
</protein>
<accession>A0A7J5AEP6</accession>
<evidence type="ECO:0000256" key="9">
    <source>
        <dbReference type="PROSITE-ProRule" id="PRU00339"/>
    </source>
</evidence>
<evidence type="ECO:0000256" key="3">
    <source>
        <dbReference type="ARBA" id="ARBA00022553"/>
    </source>
</evidence>
<dbReference type="InterPro" id="IPR003594">
    <property type="entry name" value="HATPase_dom"/>
</dbReference>
<keyword evidence="11" id="KW-1133">Transmembrane helix</keyword>
<keyword evidence="11" id="KW-0472">Membrane</keyword>
<evidence type="ECO:0000256" key="5">
    <source>
        <dbReference type="ARBA" id="ARBA00022741"/>
    </source>
</evidence>
<sequence>MYKPYFYIIIFLLSFEAIAQKATIAIQKLMDQSYSLEQNQPEKSLQLYQKTYQLSLKTNYKEGAYKSLLYSGIVYSDNGKYDSAIHYYNQTIRYCSKEKISIGIAKGYANIANAYQFKGDYSKAAKYYLGSIKLFEKTKDSAIISQSYQNLSALYDNINNGKLELLYLKKAIHYSDKTKKEQLGLLYGDVGLTLLNQNKTKEAFVYFKKTENLSKMDKSERLLFFTKRNFGEYYKKTKNYLKAISYYEAALALSESQKDAFQKADLHNTLSELYLEIKNFNKSLYYSFFTLELAKEINAKEFLFRSQKRISTIYNEMGQSEKAYKYLLLSSNLKDILLNENQTKQMSLLQTRFETEKKDKSIAEQQIVLKKQELDLIKSQKEKQMYFIASVFLILFSFGVWYFFRQRQKIKNKEIIALQQQQEIAKLEALIDGEEKERRRIAQELHDGLNGDLSAIKYRLSTLEDAGLSKIDAENLTKVINMIDESCAQVRSISHNLMPSSILEYGLIETIREYCIKINTSDTFKIDFQFFGNYFALSKKTETVIYRIIQELVTNILKHSKATEALIQFNYREDELFITVEDNGIGFDKNAVSTGIGCKNIKTRIDFLNAQLDVESSSAGTSYTISIDLNKAK</sequence>
<dbReference type="RefSeq" id="WP_151107216.1">
    <property type="nucleotide sequence ID" value="NZ_WAEM01000003.1"/>
</dbReference>
<evidence type="ECO:0000256" key="10">
    <source>
        <dbReference type="SAM" id="Coils"/>
    </source>
</evidence>
<evidence type="ECO:0000256" key="2">
    <source>
        <dbReference type="ARBA" id="ARBA00012438"/>
    </source>
</evidence>
<dbReference type="InterPro" id="IPR011990">
    <property type="entry name" value="TPR-like_helical_dom_sf"/>
</dbReference>
<organism evidence="13 14">
    <name type="scientific">Flavobacterium luteum</name>
    <dbReference type="NCBI Taxonomy" id="2026654"/>
    <lineage>
        <taxon>Bacteria</taxon>
        <taxon>Pseudomonadati</taxon>
        <taxon>Bacteroidota</taxon>
        <taxon>Flavobacteriia</taxon>
        <taxon>Flavobacteriales</taxon>
        <taxon>Flavobacteriaceae</taxon>
        <taxon>Flavobacterium</taxon>
    </lineage>
</organism>
<keyword evidence="3" id="KW-0597">Phosphoprotein</keyword>
<dbReference type="InterPro" id="IPR019734">
    <property type="entry name" value="TPR_rpt"/>
</dbReference>
<evidence type="ECO:0000256" key="1">
    <source>
        <dbReference type="ARBA" id="ARBA00000085"/>
    </source>
</evidence>
<dbReference type="InterPro" id="IPR005467">
    <property type="entry name" value="His_kinase_dom"/>
</dbReference>
<name>A0A7J5AEP6_9FLAO</name>
<keyword evidence="6" id="KW-0418">Kinase</keyword>
<feature type="coiled-coil region" evidence="10">
    <location>
        <begin position="410"/>
        <end position="444"/>
    </location>
</feature>
<dbReference type="GO" id="GO:0016020">
    <property type="term" value="C:membrane"/>
    <property type="evidence" value="ECO:0007669"/>
    <property type="project" value="InterPro"/>
</dbReference>
<dbReference type="Pfam" id="PF07730">
    <property type="entry name" value="HisKA_3"/>
    <property type="match status" value="1"/>
</dbReference>
<dbReference type="InterPro" id="IPR011712">
    <property type="entry name" value="Sig_transdc_His_kin_sub3_dim/P"/>
</dbReference>
<evidence type="ECO:0000313" key="13">
    <source>
        <dbReference type="EMBL" id="KAB1156061.1"/>
    </source>
</evidence>
<keyword evidence="10" id="KW-0175">Coiled coil</keyword>
<dbReference type="InterPro" id="IPR050482">
    <property type="entry name" value="Sensor_HK_TwoCompSys"/>
</dbReference>
<evidence type="ECO:0000256" key="4">
    <source>
        <dbReference type="ARBA" id="ARBA00022679"/>
    </source>
</evidence>
<reference evidence="13 14" key="1">
    <citation type="submission" date="2019-09" db="EMBL/GenBank/DDBJ databases">
        <title>Flavobacterium sp. nov., isolated from glacier ice.</title>
        <authorList>
            <person name="Liu Q."/>
        </authorList>
    </citation>
    <scope>NUCLEOTIDE SEQUENCE [LARGE SCALE GENOMIC DNA]</scope>
    <source>
        <strain evidence="13 14">NBRC 112527</strain>
    </source>
</reference>
<evidence type="ECO:0000313" key="14">
    <source>
        <dbReference type="Proteomes" id="UP000490922"/>
    </source>
</evidence>
<dbReference type="AlphaFoldDB" id="A0A7J5AEP6"/>
<dbReference type="Gene3D" id="1.20.5.1930">
    <property type="match status" value="1"/>
</dbReference>
<comment type="caution">
    <text evidence="13">The sequence shown here is derived from an EMBL/GenBank/DDBJ whole genome shotgun (WGS) entry which is preliminary data.</text>
</comment>
<comment type="catalytic activity">
    <reaction evidence="1">
        <text>ATP + protein L-histidine = ADP + protein N-phospho-L-histidine.</text>
        <dbReference type="EC" id="2.7.13.3"/>
    </reaction>
</comment>
<keyword evidence="9" id="KW-0802">TPR repeat</keyword>
<gene>
    <name evidence="13" type="ORF">F6464_07620</name>
</gene>
<feature type="transmembrane region" description="Helical" evidence="11">
    <location>
        <begin position="385"/>
        <end position="404"/>
    </location>
</feature>
<dbReference type="PANTHER" id="PTHR24421:SF10">
    <property type="entry name" value="NITRATE_NITRITE SENSOR PROTEIN NARQ"/>
    <property type="match status" value="1"/>
</dbReference>
<dbReference type="GO" id="GO:0005524">
    <property type="term" value="F:ATP binding"/>
    <property type="evidence" value="ECO:0007669"/>
    <property type="project" value="UniProtKB-KW"/>
</dbReference>
<dbReference type="InterPro" id="IPR036890">
    <property type="entry name" value="HATPase_C_sf"/>
</dbReference>
<keyword evidence="5" id="KW-0547">Nucleotide-binding</keyword>
<keyword evidence="7" id="KW-0067">ATP-binding</keyword>
<dbReference type="Pfam" id="PF13181">
    <property type="entry name" value="TPR_8"/>
    <property type="match status" value="2"/>
</dbReference>
<dbReference type="PANTHER" id="PTHR24421">
    <property type="entry name" value="NITRATE/NITRITE SENSOR PROTEIN NARX-RELATED"/>
    <property type="match status" value="1"/>
</dbReference>
<dbReference type="Proteomes" id="UP000490922">
    <property type="component" value="Unassembled WGS sequence"/>
</dbReference>
<keyword evidence="8" id="KW-0902">Two-component regulatory system</keyword>
<dbReference type="CDD" id="cd16917">
    <property type="entry name" value="HATPase_UhpB-NarQ-NarX-like"/>
    <property type="match status" value="1"/>
</dbReference>
<dbReference type="SMART" id="SM00387">
    <property type="entry name" value="HATPase_c"/>
    <property type="match status" value="1"/>
</dbReference>
<evidence type="ECO:0000256" key="6">
    <source>
        <dbReference type="ARBA" id="ARBA00022777"/>
    </source>
</evidence>
<dbReference type="PROSITE" id="PS50109">
    <property type="entry name" value="HIS_KIN"/>
    <property type="match status" value="1"/>
</dbReference>
<dbReference type="SUPFAM" id="SSF48452">
    <property type="entry name" value="TPR-like"/>
    <property type="match status" value="2"/>
</dbReference>
<keyword evidence="4" id="KW-0808">Transferase</keyword>
<dbReference type="SMART" id="SM00028">
    <property type="entry name" value="TPR"/>
    <property type="match status" value="6"/>
</dbReference>
<keyword evidence="14" id="KW-1185">Reference proteome</keyword>
<dbReference type="Pfam" id="PF02518">
    <property type="entry name" value="HATPase_c"/>
    <property type="match status" value="1"/>
</dbReference>
<dbReference type="Gene3D" id="3.30.565.10">
    <property type="entry name" value="Histidine kinase-like ATPase, C-terminal domain"/>
    <property type="match status" value="1"/>
</dbReference>
<dbReference type="OrthoDB" id="9778366at2"/>
<dbReference type="PROSITE" id="PS50005">
    <property type="entry name" value="TPR"/>
    <property type="match status" value="3"/>
</dbReference>
<dbReference type="SUPFAM" id="SSF55874">
    <property type="entry name" value="ATPase domain of HSP90 chaperone/DNA topoisomerase II/histidine kinase"/>
    <property type="match status" value="1"/>
</dbReference>
<evidence type="ECO:0000256" key="11">
    <source>
        <dbReference type="SAM" id="Phobius"/>
    </source>
</evidence>
<keyword evidence="11" id="KW-0812">Transmembrane</keyword>
<feature type="repeat" description="TPR" evidence="9">
    <location>
        <begin position="65"/>
        <end position="98"/>
    </location>
</feature>
<dbReference type="EC" id="2.7.13.3" evidence="2"/>
<dbReference type="Gene3D" id="1.25.40.10">
    <property type="entry name" value="Tetratricopeptide repeat domain"/>
    <property type="match status" value="2"/>
</dbReference>
<evidence type="ECO:0000256" key="8">
    <source>
        <dbReference type="ARBA" id="ARBA00023012"/>
    </source>
</evidence>
<evidence type="ECO:0000259" key="12">
    <source>
        <dbReference type="PROSITE" id="PS50109"/>
    </source>
</evidence>
<feature type="repeat" description="TPR" evidence="9">
    <location>
        <begin position="105"/>
        <end position="138"/>
    </location>
</feature>
<feature type="repeat" description="TPR" evidence="9">
    <location>
        <begin position="224"/>
        <end position="257"/>
    </location>
</feature>
<dbReference type="GO" id="GO:0046983">
    <property type="term" value="F:protein dimerization activity"/>
    <property type="evidence" value="ECO:0007669"/>
    <property type="project" value="InterPro"/>
</dbReference>
<feature type="domain" description="Histidine kinase" evidence="12">
    <location>
        <begin position="545"/>
        <end position="631"/>
    </location>
</feature>
<proteinExistence type="predicted"/>
<evidence type="ECO:0000256" key="7">
    <source>
        <dbReference type="ARBA" id="ARBA00022840"/>
    </source>
</evidence>
<dbReference type="EMBL" id="WAEM01000003">
    <property type="protein sequence ID" value="KAB1156061.1"/>
    <property type="molecule type" value="Genomic_DNA"/>
</dbReference>
<dbReference type="GO" id="GO:0000155">
    <property type="term" value="F:phosphorelay sensor kinase activity"/>
    <property type="evidence" value="ECO:0007669"/>
    <property type="project" value="InterPro"/>
</dbReference>